<evidence type="ECO:0000313" key="11">
    <source>
        <dbReference type="Proteomes" id="UP000598297"/>
    </source>
</evidence>
<dbReference type="AlphaFoldDB" id="A0A964XKR0"/>
<feature type="compositionally biased region" description="Polar residues" evidence="9">
    <location>
        <begin position="78"/>
        <end position="89"/>
    </location>
</feature>
<organism evidence="10 11">
    <name type="scientific">Streptomyces boluensis</name>
    <dbReference type="NCBI Taxonomy" id="1775135"/>
    <lineage>
        <taxon>Bacteria</taxon>
        <taxon>Bacillati</taxon>
        <taxon>Actinomycetota</taxon>
        <taxon>Actinomycetes</taxon>
        <taxon>Kitasatosporales</taxon>
        <taxon>Streptomycetaceae</taxon>
        <taxon>Streptomyces</taxon>
    </lineage>
</organism>
<feature type="compositionally biased region" description="Basic and acidic residues" evidence="9">
    <location>
        <begin position="24"/>
        <end position="34"/>
    </location>
</feature>
<dbReference type="NCBIfam" id="TIGR01728">
    <property type="entry name" value="SsuA_fam"/>
    <property type="match status" value="1"/>
</dbReference>
<dbReference type="Gene3D" id="3.40.190.10">
    <property type="entry name" value="Periplasmic binding protein-like II"/>
    <property type="match status" value="2"/>
</dbReference>
<dbReference type="EMBL" id="JAAAHS010000021">
    <property type="protein sequence ID" value="NBE50813.1"/>
    <property type="molecule type" value="Genomic_DNA"/>
</dbReference>
<evidence type="ECO:0000256" key="3">
    <source>
        <dbReference type="ARBA" id="ARBA00010742"/>
    </source>
</evidence>
<accession>A0A964XKR0</accession>
<dbReference type="OrthoDB" id="506341at2"/>
<dbReference type="PANTHER" id="PTHR30024:SF47">
    <property type="entry name" value="TAURINE-BINDING PERIPLASMIC PROTEIN"/>
    <property type="match status" value="1"/>
</dbReference>
<keyword evidence="4" id="KW-0813">Transport</keyword>
<evidence type="ECO:0000256" key="6">
    <source>
        <dbReference type="ARBA" id="ARBA00022519"/>
    </source>
</evidence>
<keyword evidence="7" id="KW-0732">Signal</keyword>
<sequence>MCSRRSRRRAAASAAASSARVRAGSRDVRDDVRAPHARPAALPVTSTKTCRPPGLRPLFVQGYVKAGPTRGPPPVSANRPTDASSAQSELSDRPRGARRGTRTVRRALTAAIALPLLAVAVTSCGYGSQAKDDAENVAKGKPIDNLSEVKVGYFPNLTHGTALVGLQKGLLQKELGGTQIKPSTFNAGPSEIEALVSKSIDIGFIGPSPAINGYTKSAGKGLRIISGSASGGVKLVVNPDKIKSLDDVKGKKIATPQLGNTQDVAFLNWIAEQGWKVDAQSGKGDVSVVRTDNKITPDAYKSGSVDGAWVPEPTASKLVSEGGKVLLDEKDLWPDKQFVITNIIVSQDFLKKHPKVVEAFLRGTVKTNKWIGANPDKAKDAANARLKQESGKALPAKVLDPAWKSIEFTDDPLAATLDSEARHAVKAGLLEEPDLDGIYDLGPLNKVLREEGQPGVEDSGLGVK</sequence>
<dbReference type="Pfam" id="PF13379">
    <property type="entry name" value="NMT1_2"/>
    <property type="match status" value="1"/>
</dbReference>
<keyword evidence="11" id="KW-1185">Reference proteome</keyword>
<evidence type="ECO:0000256" key="4">
    <source>
        <dbReference type="ARBA" id="ARBA00022448"/>
    </source>
</evidence>
<comment type="subcellular location">
    <subcellularLocation>
        <location evidence="2">Cell inner membrane</location>
    </subcellularLocation>
    <subcellularLocation>
        <location evidence="1">Periplasm</location>
    </subcellularLocation>
</comment>
<dbReference type="CDD" id="cd13553">
    <property type="entry name" value="PBP2_NrtA_CpmA_like"/>
    <property type="match status" value="1"/>
</dbReference>
<gene>
    <name evidence="10" type="ORF">GUY60_05105</name>
</gene>
<dbReference type="GO" id="GO:0042626">
    <property type="term" value="F:ATPase-coupled transmembrane transporter activity"/>
    <property type="evidence" value="ECO:0007669"/>
    <property type="project" value="InterPro"/>
</dbReference>
<evidence type="ECO:0000256" key="1">
    <source>
        <dbReference type="ARBA" id="ARBA00004418"/>
    </source>
</evidence>
<dbReference type="InterPro" id="IPR010067">
    <property type="entry name" value="ABC_SsuA_sub-bd"/>
</dbReference>
<feature type="compositionally biased region" description="Low complexity" evidence="9">
    <location>
        <begin position="11"/>
        <end position="22"/>
    </location>
</feature>
<dbReference type="InterPro" id="IPR044527">
    <property type="entry name" value="NrtA/CpmA_ABC-bd_dom"/>
</dbReference>
<dbReference type="GO" id="GO:0005886">
    <property type="term" value="C:plasma membrane"/>
    <property type="evidence" value="ECO:0007669"/>
    <property type="project" value="UniProtKB-SubCell"/>
</dbReference>
<evidence type="ECO:0000256" key="8">
    <source>
        <dbReference type="ARBA" id="ARBA00023136"/>
    </source>
</evidence>
<name>A0A964XKR0_9ACTN</name>
<evidence type="ECO:0000256" key="7">
    <source>
        <dbReference type="ARBA" id="ARBA00022729"/>
    </source>
</evidence>
<evidence type="ECO:0000313" key="10">
    <source>
        <dbReference type="EMBL" id="NBE50813.1"/>
    </source>
</evidence>
<evidence type="ECO:0000256" key="9">
    <source>
        <dbReference type="SAM" id="MobiDB-lite"/>
    </source>
</evidence>
<comment type="caution">
    <text evidence="10">The sequence shown here is derived from an EMBL/GenBank/DDBJ whole genome shotgun (WGS) entry which is preliminary data.</text>
</comment>
<evidence type="ECO:0000256" key="2">
    <source>
        <dbReference type="ARBA" id="ARBA00004533"/>
    </source>
</evidence>
<keyword evidence="6" id="KW-0997">Cell inner membrane</keyword>
<dbReference type="SUPFAM" id="SSF53850">
    <property type="entry name" value="Periplasmic binding protein-like II"/>
    <property type="match status" value="1"/>
</dbReference>
<reference evidence="10" key="1">
    <citation type="submission" date="2020-01" db="EMBL/GenBank/DDBJ databases">
        <title>Whole-genome analyses of novel actinobacteria.</title>
        <authorList>
            <person name="Sahin N."/>
        </authorList>
    </citation>
    <scope>NUCLEOTIDE SEQUENCE</scope>
    <source>
        <strain evidence="10">YC537</strain>
    </source>
</reference>
<comment type="similarity">
    <text evidence="3">Belongs to the bacterial solute-binding protein SsuA/TauA family.</text>
</comment>
<feature type="compositionally biased region" description="Basic residues" evidence="9">
    <location>
        <begin position="1"/>
        <end position="10"/>
    </location>
</feature>
<keyword evidence="5" id="KW-1003">Cell membrane</keyword>
<evidence type="ECO:0000256" key="5">
    <source>
        <dbReference type="ARBA" id="ARBA00022475"/>
    </source>
</evidence>
<dbReference type="PANTHER" id="PTHR30024">
    <property type="entry name" value="ALIPHATIC SULFONATES-BINDING PROTEIN-RELATED"/>
    <property type="match status" value="1"/>
</dbReference>
<dbReference type="GO" id="GO:0042597">
    <property type="term" value="C:periplasmic space"/>
    <property type="evidence" value="ECO:0007669"/>
    <property type="project" value="UniProtKB-SubCell"/>
</dbReference>
<proteinExistence type="inferred from homology"/>
<protein>
    <submittedName>
        <fullName evidence="10">Aliphatic sulfonate ABC transporter substrate-binding protein</fullName>
    </submittedName>
</protein>
<feature type="region of interest" description="Disordered" evidence="9">
    <location>
        <begin position="1"/>
        <end position="101"/>
    </location>
</feature>
<keyword evidence="8" id="KW-0472">Membrane</keyword>
<dbReference type="Proteomes" id="UP000598297">
    <property type="component" value="Unassembled WGS sequence"/>
</dbReference>